<feature type="compositionally biased region" description="Basic and acidic residues" evidence="6">
    <location>
        <begin position="220"/>
        <end position="229"/>
    </location>
</feature>
<feature type="region of interest" description="Disordered" evidence="6">
    <location>
        <begin position="320"/>
        <end position="346"/>
    </location>
</feature>
<evidence type="ECO:0000256" key="5">
    <source>
        <dbReference type="SAM" id="Coils"/>
    </source>
</evidence>
<reference evidence="8 9" key="1">
    <citation type="submission" date="2018-08" db="EMBL/GenBank/DDBJ databases">
        <title>Genomic investigation of the strawberry pathogen Phytophthora fragariae indicates pathogenicity is determined by transcriptional variation in three key races.</title>
        <authorList>
            <person name="Adams T.M."/>
            <person name="Armitage A.D."/>
            <person name="Sobczyk M.K."/>
            <person name="Bates H.J."/>
            <person name="Dunwell J.M."/>
            <person name="Nellist C.F."/>
            <person name="Harrison R.J."/>
        </authorList>
    </citation>
    <scope>NUCLEOTIDE SEQUENCE [LARGE SCALE GENOMIC DNA]</scope>
    <source>
        <strain evidence="8 9">BC-1</strain>
    </source>
</reference>
<evidence type="ECO:0000313" key="8">
    <source>
        <dbReference type="EMBL" id="KAE9196433.1"/>
    </source>
</evidence>
<dbReference type="EC" id="5.2.1.8" evidence="2"/>
<accession>A0A6A3X4M6</accession>
<dbReference type="Proteomes" id="UP000440367">
    <property type="component" value="Unassembled WGS sequence"/>
</dbReference>
<evidence type="ECO:0000259" key="7">
    <source>
        <dbReference type="PROSITE" id="PS50072"/>
    </source>
</evidence>
<dbReference type="InterPro" id="IPR029000">
    <property type="entry name" value="Cyclophilin-like_dom_sf"/>
</dbReference>
<keyword evidence="4" id="KW-0413">Isomerase</keyword>
<feature type="region of interest" description="Disordered" evidence="6">
    <location>
        <begin position="170"/>
        <end position="245"/>
    </location>
</feature>
<feature type="coiled-coil region" evidence="5">
    <location>
        <begin position="394"/>
        <end position="421"/>
    </location>
</feature>
<dbReference type="PRINTS" id="PR00153">
    <property type="entry name" value="CSAPPISMRASE"/>
</dbReference>
<dbReference type="PANTHER" id="PTHR11071">
    <property type="entry name" value="PEPTIDYL-PROLYL CIS-TRANS ISOMERASE"/>
    <property type="match status" value="1"/>
</dbReference>
<dbReference type="Pfam" id="PF00160">
    <property type="entry name" value="Pro_isomerase"/>
    <property type="match status" value="1"/>
</dbReference>
<dbReference type="FunFam" id="2.40.100.10:FF:000022">
    <property type="entry name" value="Peptidyl-prolyl cis-trans isomerase CYP95"/>
    <property type="match status" value="1"/>
</dbReference>
<evidence type="ECO:0000256" key="2">
    <source>
        <dbReference type="ARBA" id="ARBA00013194"/>
    </source>
</evidence>
<name>A0A6A3X4M6_9STRA</name>
<dbReference type="SUPFAM" id="SSF50891">
    <property type="entry name" value="Cyclophilin-like"/>
    <property type="match status" value="1"/>
</dbReference>
<comment type="caution">
    <text evidence="8">The sequence shown here is derived from an EMBL/GenBank/DDBJ whole genome shotgun (WGS) entry which is preliminary data.</text>
</comment>
<evidence type="ECO:0000256" key="3">
    <source>
        <dbReference type="ARBA" id="ARBA00023110"/>
    </source>
</evidence>
<evidence type="ECO:0000256" key="1">
    <source>
        <dbReference type="ARBA" id="ARBA00000971"/>
    </source>
</evidence>
<evidence type="ECO:0000313" key="9">
    <source>
        <dbReference type="Proteomes" id="UP000440367"/>
    </source>
</evidence>
<dbReference type="GO" id="GO:0016018">
    <property type="term" value="F:cyclosporin A binding"/>
    <property type="evidence" value="ECO:0007669"/>
    <property type="project" value="TreeGrafter"/>
</dbReference>
<feature type="compositionally biased region" description="Basic residues" evidence="6">
    <location>
        <begin position="186"/>
        <end position="219"/>
    </location>
</feature>
<gene>
    <name evidence="8" type="ORF">PF002_g23055</name>
</gene>
<sequence length="544" mass="61091">MVRVYFDVSISGSPAGRITFRLYPGLPKTTENFRSLCTGERGLGRTTGQPLHYKKTPFHRIIKGFMLQSGDFSKRNGTGGECIYGGKFADESFRYRHSKAGLLSMANAGKDTNGSQFFITAKATPHLDGKHVVFGEVESGMDVVRRMESVETVAGDKPASMQTVVIEDCGEVDDSESDSSDDEEKKKRKALRKEKKKVKKIERKEKKRAKKEKKRVKKEAKREKRRRDEDSDEDKERKRHRRAPTYRCVLSSKADKLSISLEDRKSKKQWCTGYMDEDKYLTGTNRLLNATAADYVSIFQGALDFMMAVDVSVSCCDSGDDSSYSSEDEDDEECKREGADQDTSMVDPEKLRRQLISLGNDVLQLQLSVKVRVHESTWSAKYVFRLDPVSLERTDILEAKIRDLEEELATTKRTTMEEMDKKLKCVTAKSIQPVGIGDEGQILWTSVENAARKENRHEIKTGTAGWYTVTVKVHMQLQVGSCDMELRVNGECVQSDHVSGSTYGICSASLMLNIYLQSDDKLTVVASKNSTNVEASLTAAKIGI</sequence>
<organism evidence="8 9">
    <name type="scientific">Phytophthora fragariae</name>
    <dbReference type="NCBI Taxonomy" id="53985"/>
    <lineage>
        <taxon>Eukaryota</taxon>
        <taxon>Sar</taxon>
        <taxon>Stramenopiles</taxon>
        <taxon>Oomycota</taxon>
        <taxon>Peronosporomycetes</taxon>
        <taxon>Peronosporales</taxon>
        <taxon>Peronosporaceae</taxon>
        <taxon>Phytophthora</taxon>
    </lineage>
</organism>
<proteinExistence type="predicted"/>
<dbReference type="AlphaFoldDB" id="A0A6A3X4M6"/>
<dbReference type="PANTHER" id="PTHR11071:SF561">
    <property type="entry name" value="PEPTIDYL-PROLYL CIS-TRANS ISOMERASE D-RELATED"/>
    <property type="match status" value="1"/>
</dbReference>
<evidence type="ECO:0000256" key="6">
    <source>
        <dbReference type="SAM" id="MobiDB-lite"/>
    </source>
</evidence>
<feature type="compositionally biased region" description="Acidic residues" evidence="6">
    <location>
        <begin position="170"/>
        <end position="182"/>
    </location>
</feature>
<protein>
    <recommendedName>
        <fullName evidence="2">peptidylprolyl isomerase</fullName>
        <ecNumber evidence="2">5.2.1.8</ecNumber>
    </recommendedName>
</protein>
<dbReference type="PROSITE" id="PS50072">
    <property type="entry name" value="CSA_PPIASE_2"/>
    <property type="match status" value="1"/>
</dbReference>
<dbReference type="GO" id="GO:0006457">
    <property type="term" value="P:protein folding"/>
    <property type="evidence" value="ECO:0007669"/>
    <property type="project" value="TreeGrafter"/>
</dbReference>
<dbReference type="Gene3D" id="2.40.100.10">
    <property type="entry name" value="Cyclophilin-like"/>
    <property type="match status" value="1"/>
</dbReference>
<comment type="catalytic activity">
    <reaction evidence="1">
        <text>[protein]-peptidylproline (omega=180) = [protein]-peptidylproline (omega=0)</text>
        <dbReference type="Rhea" id="RHEA:16237"/>
        <dbReference type="Rhea" id="RHEA-COMP:10747"/>
        <dbReference type="Rhea" id="RHEA-COMP:10748"/>
        <dbReference type="ChEBI" id="CHEBI:83833"/>
        <dbReference type="ChEBI" id="CHEBI:83834"/>
        <dbReference type="EC" id="5.2.1.8"/>
    </reaction>
</comment>
<keyword evidence="5" id="KW-0175">Coiled coil</keyword>
<dbReference type="EMBL" id="QXGD01001933">
    <property type="protein sequence ID" value="KAE9196433.1"/>
    <property type="molecule type" value="Genomic_DNA"/>
</dbReference>
<keyword evidence="3" id="KW-0697">Rotamase</keyword>
<dbReference type="GO" id="GO:0003755">
    <property type="term" value="F:peptidyl-prolyl cis-trans isomerase activity"/>
    <property type="evidence" value="ECO:0007669"/>
    <property type="project" value="UniProtKB-KW"/>
</dbReference>
<dbReference type="InterPro" id="IPR002130">
    <property type="entry name" value="Cyclophilin-type_PPIase_dom"/>
</dbReference>
<dbReference type="GO" id="GO:0005829">
    <property type="term" value="C:cytosol"/>
    <property type="evidence" value="ECO:0007669"/>
    <property type="project" value="TreeGrafter"/>
</dbReference>
<evidence type="ECO:0000256" key="4">
    <source>
        <dbReference type="ARBA" id="ARBA00023235"/>
    </source>
</evidence>
<feature type="domain" description="PPIase cyclophilin-type" evidence="7">
    <location>
        <begin position="5"/>
        <end position="171"/>
    </location>
</feature>